<dbReference type="Proteomes" id="UP000509510">
    <property type="component" value="Chromosome V"/>
</dbReference>
<reference evidence="3" key="1">
    <citation type="submission" date="2020-06" db="EMBL/GenBank/DDBJ databases">
        <title>A chromosome-scale genome assembly of Talaromyces rugulosus W13939.</title>
        <authorList>
            <person name="Wang B."/>
            <person name="Guo L."/>
            <person name="Ye K."/>
            <person name="Wang L."/>
        </authorList>
    </citation>
    <scope>NUCLEOTIDE SEQUENCE [LARGE SCALE GENOMIC DNA]</scope>
    <source>
        <strain evidence="3">W13939</strain>
    </source>
</reference>
<keyword evidence="3" id="KW-1185">Reference proteome</keyword>
<organism evidence="2 3">
    <name type="scientific">Talaromyces rugulosus</name>
    <name type="common">Penicillium rugulosum</name>
    <dbReference type="NCBI Taxonomy" id="121627"/>
    <lineage>
        <taxon>Eukaryota</taxon>
        <taxon>Fungi</taxon>
        <taxon>Dikarya</taxon>
        <taxon>Ascomycota</taxon>
        <taxon>Pezizomycotina</taxon>
        <taxon>Eurotiomycetes</taxon>
        <taxon>Eurotiomycetidae</taxon>
        <taxon>Eurotiales</taxon>
        <taxon>Trichocomaceae</taxon>
        <taxon>Talaromyces</taxon>
        <taxon>Talaromyces sect. Islandici</taxon>
    </lineage>
</organism>
<evidence type="ECO:0000313" key="3">
    <source>
        <dbReference type="Proteomes" id="UP000509510"/>
    </source>
</evidence>
<feature type="transmembrane region" description="Helical" evidence="1">
    <location>
        <begin position="409"/>
        <end position="429"/>
    </location>
</feature>
<gene>
    <name evidence="2" type="ORF">TRUGW13939_08718</name>
</gene>
<evidence type="ECO:0000256" key="1">
    <source>
        <dbReference type="SAM" id="Phobius"/>
    </source>
</evidence>
<feature type="transmembrane region" description="Helical" evidence="1">
    <location>
        <begin position="245"/>
        <end position="266"/>
    </location>
</feature>
<feature type="transmembrane region" description="Helical" evidence="1">
    <location>
        <begin position="287"/>
        <end position="307"/>
    </location>
</feature>
<accession>A0A7H8R5V3</accession>
<feature type="transmembrane region" description="Helical" evidence="1">
    <location>
        <begin position="52"/>
        <end position="79"/>
    </location>
</feature>
<sequence length="573" mass="64069">MVHSSSHYYYDPLELETGQDVANLLQDERHNECNRIEWPLMSDDLNWMRRSIVIVSYIVLALAALNIIAIVGILVYLLVNSNTSTDSEFSLYKNTRFKDCAAVDPDASNCSTILAAWTKKSGSSLGAYYADQGRFYIPGTEVTAENRVSYDWCQTVSCFNDYTVIPSSANDSAMGITALSGWWYVIVSAWSTIWTLRKVSPWFHPNSKTKPCRGWRELGIIDWVLFLYHLCGPIIGWWVSFADSIINPVPWPTLSLIAWLTTWGYSSQIQYHPYSCIFARVPRIPQALPWIFGLLAVLQCAATFYSAETDETMSGGTKKIYDSYTCLAAQIATTLGTSTCSAEEICSKDWLFSAPYFEMPGDIGKGLPFGLCVTALVMAITVPVGILMTKISTSIKISFKRYYKMWSPLLCLSFLAIITILVVVFMNAIDFGKSWNRRKADALVAYDVECRVVHVALSPWRFYLDVNRYGRALRVVRLWFAWYGLQVCLFAKPALSIVIVALILLEVSVIMALQFLSTLLVSGFGNGAFTGTSNMTNVPILNGAVVYPTQAWWSIPPAAGWTFAEESEAFVTG</sequence>
<keyword evidence="1" id="KW-1133">Transmembrane helix</keyword>
<dbReference type="GeneID" id="55996206"/>
<feature type="transmembrane region" description="Helical" evidence="1">
    <location>
        <begin position="220"/>
        <end position="239"/>
    </location>
</feature>
<evidence type="ECO:0000313" key="2">
    <source>
        <dbReference type="EMBL" id="QKX61566.1"/>
    </source>
</evidence>
<feature type="transmembrane region" description="Helical" evidence="1">
    <location>
        <begin position="480"/>
        <end position="505"/>
    </location>
</feature>
<keyword evidence="1" id="KW-0472">Membrane</keyword>
<dbReference type="EMBL" id="CP055902">
    <property type="protein sequence ID" value="QKX61566.1"/>
    <property type="molecule type" value="Genomic_DNA"/>
</dbReference>
<dbReference type="RefSeq" id="XP_035347740.1">
    <property type="nucleotide sequence ID" value="XM_035491847.1"/>
</dbReference>
<dbReference type="AlphaFoldDB" id="A0A7H8R5V3"/>
<feature type="transmembrane region" description="Helical" evidence="1">
    <location>
        <begin position="181"/>
        <end position="199"/>
    </location>
</feature>
<name>A0A7H8R5V3_TALRU</name>
<proteinExistence type="predicted"/>
<dbReference type="OrthoDB" id="4227384at2759"/>
<protein>
    <submittedName>
        <fullName evidence="2">Uncharacterized protein</fullName>
    </submittedName>
</protein>
<dbReference type="KEGG" id="trg:TRUGW13939_08718"/>
<feature type="transmembrane region" description="Helical" evidence="1">
    <location>
        <begin position="367"/>
        <end position="388"/>
    </location>
</feature>
<keyword evidence="1" id="KW-0812">Transmembrane</keyword>